<reference evidence="3 4" key="1">
    <citation type="submission" date="2021-06" db="EMBL/GenBank/DDBJ databases">
        <authorList>
            <person name="Pan X."/>
        </authorList>
    </citation>
    <scope>NUCLEOTIDE SEQUENCE [LARGE SCALE GENOMIC DNA]</scope>
    <source>
        <strain evidence="3 4">4503</strain>
    </source>
</reference>
<feature type="region of interest" description="Disordered" evidence="1">
    <location>
        <begin position="1"/>
        <end position="21"/>
    </location>
</feature>
<keyword evidence="2" id="KW-1133">Transmembrane helix</keyword>
<evidence type="ECO:0000313" key="4">
    <source>
        <dbReference type="Proteomes" id="UP000720508"/>
    </source>
</evidence>
<dbReference type="NCBIfam" id="TIGR02353">
    <property type="entry name" value="NRPS_term_dom"/>
    <property type="match status" value="1"/>
</dbReference>
<feature type="non-terminal residue" evidence="3">
    <location>
        <position position="1"/>
    </location>
</feature>
<dbReference type="SUPFAM" id="SSF51161">
    <property type="entry name" value="Trimeric LpxA-like enzymes"/>
    <property type="match status" value="2"/>
</dbReference>
<dbReference type="RefSeq" id="WP_372458670.1">
    <property type="nucleotide sequence ID" value="NZ_JAHLEM010001218.1"/>
</dbReference>
<accession>A0ABS6CXT1</accession>
<protein>
    <submittedName>
        <fullName evidence="3">Amino acid adenylation protein</fullName>
    </submittedName>
</protein>
<keyword evidence="4" id="KW-1185">Reference proteome</keyword>
<dbReference type="Proteomes" id="UP000720508">
    <property type="component" value="Unassembled WGS sequence"/>
</dbReference>
<organism evidence="3 4">
    <name type="scientific">Streptomyces niphimycinicus</name>
    <dbReference type="NCBI Taxonomy" id="2842201"/>
    <lineage>
        <taxon>Bacteria</taxon>
        <taxon>Bacillati</taxon>
        <taxon>Actinomycetota</taxon>
        <taxon>Actinomycetes</taxon>
        <taxon>Kitasatosporales</taxon>
        <taxon>Streptomycetaceae</taxon>
        <taxon>Streptomyces</taxon>
    </lineage>
</organism>
<comment type="caution">
    <text evidence="3">The sequence shown here is derived from an EMBL/GenBank/DDBJ whole genome shotgun (WGS) entry which is preliminary data.</text>
</comment>
<feature type="transmembrane region" description="Helical" evidence="2">
    <location>
        <begin position="274"/>
        <end position="297"/>
    </location>
</feature>
<dbReference type="InterPro" id="IPR012728">
    <property type="entry name" value="Pls/PosA_C"/>
</dbReference>
<feature type="transmembrane region" description="Helical" evidence="2">
    <location>
        <begin position="30"/>
        <end position="58"/>
    </location>
</feature>
<gene>
    <name evidence="3" type="ORF">KN815_48945</name>
</gene>
<name>A0ABS6CXT1_9ACTN</name>
<feature type="transmembrane region" description="Helical" evidence="2">
    <location>
        <begin position="70"/>
        <end position="93"/>
    </location>
</feature>
<keyword evidence="2" id="KW-0812">Transmembrane</keyword>
<dbReference type="EMBL" id="JAHLEM010001218">
    <property type="protein sequence ID" value="MBU3871699.1"/>
    <property type="molecule type" value="Genomic_DNA"/>
</dbReference>
<evidence type="ECO:0000256" key="1">
    <source>
        <dbReference type="SAM" id="MobiDB-lite"/>
    </source>
</evidence>
<evidence type="ECO:0000256" key="2">
    <source>
        <dbReference type="SAM" id="Phobius"/>
    </source>
</evidence>
<feature type="transmembrane region" description="Helical" evidence="2">
    <location>
        <begin position="303"/>
        <end position="332"/>
    </location>
</feature>
<dbReference type="InterPro" id="IPR011004">
    <property type="entry name" value="Trimer_LpxA-like_sf"/>
</dbReference>
<evidence type="ECO:0000313" key="3">
    <source>
        <dbReference type="EMBL" id="MBU3871699.1"/>
    </source>
</evidence>
<dbReference type="Gene3D" id="2.160.10.10">
    <property type="entry name" value="Hexapeptide repeat proteins"/>
    <property type="match status" value="1"/>
</dbReference>
<keyword evidence="2" id="KW-0472">Membrane</keyword>
<proteinExistence type="predicted"/>
<sequence>RRWAGVPAAKSGKAAHRRPESRPARTRRWAFVYGLTSLGLSLLPALALLPALVVITLFLRGTHDAGTALLHALAAVPLATVAGMACYALFVLAGVRTLGLGLRAGHHPVHGRIAWQAWATERLMDMARVHLFPLYASLFTPVWLRALGMKVGRGVEASTVLALPSMTTVGDGAFLADDTMVASYELGGGKLRIAQSRVGKMAFLGNSGMAVGGSSVPKRGLVGVLSAAPRGAKEGSSWLGMPPMKLPRAAEEGDQSRTYRPARRLKWARGAVELCRIVPVMGGAALAVLVLAAFGTLAARWGFAAAMAAGGVLLLAGGLVACAVAVLAKWLLVGRFRAAERPLWSSFVWRNELADTFVEVLAVPWLVGAISGTPLMNWWLRGLGARVGRGVWCETYWLPEADLVRIGSGASVNRGCVVQTHLFHDRIMRMDQVVLEDGATLGPHGIVLPGATVGACATVGPASLVMRGETLPAGTSWLGNPIAAWKPEKARDMRKTEGAAK</sequence>